<comment type="subcellular location">
    <subcellularLocation>
        <location evidence="2">Chromosome</location>
    </subcellularLocation>
    <subcellularLocation>
        <location evidence="1">Nucleus</location>
    </subcellularLocation>
</comment>
<dbReference type="SMART" id="SM00559">
    <property type="entry name" value="Ku78"/>
    <property type="match status" value="1"/>
</dbReference>
<evidence type="ECO:0000256" key="7">
    <source>
        <dbReference type="ARBA" id="ARBA00022801"/>
    </source>
</evidence>
<dbReference type="InterPro" id="IPR002035">
    <property type="entry name" value="VWF_A"/>
</dbReference>
<dbReference type="Gene3D" id="2.40.290.10">
    <property type="match status" value="1"/>
</dbReference>
<dbReference type="Pfam" id="PF15052">
    <property type="entry name" value="TMEM169"/>
    <property type="match status" value="1"/>
</dbReference>
<keyword evidence="5" id="KW-0547">Nucleotide-binding</keyword>
<comment type="similarity">
    <text evidence="3">Belongs to the ku80 family.</text>
</comment>
<dbReference type="Pfam" id="PF03730">
    <property type="entry name" value="Ku_C"/>
    <property type="match status" value="1"/>
</dbReference>
<keyword evidence="9" id="KW-0067">ATP-binding</keyword>
<keyword evidence="13" id="KW-0539">Nucleus</keyword>
<dbReference type="GO" id="GO:0005524">
    <property type="term" value="F:ATP binding"/>
    <property type="evidence" value="ECO:0007669"/>
    <property type="project" value="UniProtKB-KW"/>
</dbReference>
<keyword evidence="10" id="KW-0238">DNA-binding</keyword>
<dbReference type="InterPro" id="IPR024193">
    <property type="entry name" value="Ku80"/>
</dbReference>
<dbReference type="Proteomes" id="UP000694405">
    <property type="component" value="Chromosome 4"/>
</dbReference>
<dbReference type="FunFam" id="3.40.50.410:FF:000055">
    <property type="entry name" value="X-ray repair cross-complementing protein 5"/>
    <property type="match status" value="1"/>
</dbReference>
<dbReference type="Pfam" id="PF03731">
    <property type="entry name" value="Ku_N"/>
    <property type="match status" value="1"/>
</dbReference>
<keyword evidence="4" id="KW-0158">Chromosome</keyword>
<dbReference type="InterPro" id="IPR036494">
    <property type="entry name" value="Ku_C_sf"/>
</dbReference>
<gene>
    <name evidence="16" type="primary">LOC101869399</name>
</gene>
<dbReference type="GO" id="GO:0005694">
    <property type="term" value="C:chromosome"/>
    <property type="evidence" value="ECO:0007669"/>
    <property type="project" value="UniProtKB-SubCell"/>
</dbReference>
<keyword evidence="17" id="KW-1185">Reference proteome</keyword>
<protein>
    <submittedName>
        <fullName evidence="16">Uncharacterized protein</fullName>
    </submittedName>
</protein>
<feature type="region of interest" description="Disordered" evidence="14">
    <location>
        <begin position="26"/>
        <end position="82"/>
    </location>
</feature>
<dbReference type="InterPro" id="IPR036465">
    <property type="entry name" value="vWFA_dom_sf"/>
</dbReference>
<dbReference type="AlphaFoldDB" id="A0A8V5FKL3"/>
<dbReference type="GO" id="GO:0043564">
    <property type="term" value="C:Ku70:Ku80 complex"/>
    <property type="evidence" value="ECO:0007669"/>
    <property type="project" value="InterPro"/>
</dbReference>
<dbReference type="GO" id="GO:0003690">
    <property type="term" value="F:double-stranded DNA binding"/>
    <property type="evidence" value="ECO:0007669"/>
    <property type="project" value="TreeGrafter"/>
</dbReference>
<dbReference type="InterPro" id="IPR005160">
    <property type="entry name" value="Ku_C"/>
</dbReference>
<dbReference type="Gene3D" id="1.10.1600.10">
    <property type="match status" value="1"/>
</dbReference>
<feature type="transmembrane region" description="Helical" evidence="15">
    <location>
        <begin position="198"/>
        <end position="222"/>
    </location>
</feature>
<dbReference type="GO" id="GO:0003684">
    <property type="term" value="F:damaged DNA binding"/>
    <property type="evidence" value="ECO:0007669"/>
    <property type="project" value="InterPro"/>
</dbReference>
<dbReference type="Gene3D" id="3.40.50.410">
    <property type="entry name" value="von Willebrand factor, type A domain"/>
    <property type="match status" value="1"/>
</dbReference>
<keyword evidence="7" id="KW-0378">Hydrolase</keyword>
<dbReference type="GO" id="GO:0000723">
    <property type="term" value="P:telomere maintenance"/>
    <property type="evidence" value="ECO:0007669"/>
    <property type="project" value="InterPro"/>
</dbReference>
<dbReference type="SUPFAM" id="SSF100939">
    <property type="entry name" value="SPOC domain-like"/>
    <property type="match status" value="1"/>
</dbReference>
<reference evidence="16" key="3">
    <citation type="submission" date="2025-09" db="UniProtKB">
        <authorList>
            <consortium name="Ensembl"/>
        </authorList>
    </citation>
    <scope>IDENTIFICATION</scope>
</reference>
<keyword evidence="6" id="KW-0227">DNA damage</keyword>
<feature type="transmembrane region" description="Helical" evidence="15">
    <location>
        <begin position="154"/>
        <end position="177"/>
    </location>
</feature>
<dbReference type="CDD" id="cd00873">
    <property type="entry name" value="KU80"/>
    <property type="match status" value="1"/>
</dbReference>
<evidence type="ECO:0000256" key="8">
    <source>
        <dbReference type="ARBA" id="ARBA00022806"/>
    </source>
</evidence>
<dbReference type="Ensembl" id="ENSMUNT00000033791.1">
    <property type="protein sequence ID" value="ENSMUNP00000026854.1"/>
    <property type="gene ID" value="ENSMUNG00000012947.2"/>
</dbReference>
<dbReference type="Pfam" id="PF08785">
    <property type="entry name" value="Ku_PK_bind"/>
    <property type="match status" value="1"/>
</dbReference>
<reference evidence="16" key="2">
    <citation type="submission" date="2025-08" db="UniProtKB">
        <authorList>
            <consortium name="Ensembl"/>
        </authorList>
    </citation>
    <scope>IDENTIFICATION</scope>
</reference>
<dbReference type="FunFam" id="1.10.1600.10:FF:000002">
    <property type="entry name" value="X-ray repair cross-complementing protein 5"/>
    <property type="match status" value="1"/>
</dbReference>
<evidence type="ECO:0000256" key="5">
    <source>
        <dbReference type="ARBA" id="ARBA00022741"/>
    </source>
</evidence>
<dbReference type="GO" id="GO:0006310">
    <property type="term" value="P:DNA recombination"/>
    <property type="evidence" value="ECO:0007669"/>
    <property type="project" value="UniProtKB-KW"/>
</dbReference>
<name>A0A8V5FKL3_MELUD</name>
<keyword evidence="15" id="KW-0812">Transmembrane</keyword>
<evidence type="ECO:0000256" key="11">
    <source>
        <dbReference type="ARBA" id="ARBA00023172"/>
    </source>
</evidence>
<evidence type="ECO:0000256" key="10">
    <source>
        <dbReference type="ARBA" id="ARBA00023125"/>
    </source>
</evidence>
<keyword evidence="12" id="KW-0234">DNA repair</keyword>
<dbReference type="Pfam" id="PF02735">
    <property type="entry name" value="Ku"/>
    <property type="match status" value="1"/>
</dbReference>
<dbReference type="GO" id="GO:0042162">
    <property type="term" value="F:telomeric DNA binding"/>
    <property type="evidence" value="ECO:0007669"/>
    <property type="project" value="InterPro"/>
</dbReference>
<keyword evidence="11" id="KW-0233">DNA recombination</keyword>
<dbReference type="InterPro" id="IPR014893">
    <property type="entry name" value="Ku_PK_bind"/>
</dbReference>
<evidence type="ECO:0000256" key="3">
    <source>
        <dbReference type="ARBA" id="ARBA00007726"/>
    </source>
</evidence>
<evidence type="ECO:0000313" key="17">
    <source>
        <dbReference type="Proteomes" id="UP000694405"/>
    </source>
</evidence>
<keyword evidence="8" id="KW-0347">Helicase</keyword>
<dbReference type="InterPro" id="IPR029386">
    <property type="entry name" value="TMEM169"/>
</dbReference>
<keyword evidence="15" id="KW-0472">Membrane</keyword>
<keyword evidence="15" id="KW-1133">Transmembrane helix</keyword>
<evidence type="ECO:0000256" key="15">
    <source>
        <dbReference type="SAM" id="Phobius"/>
    </source>
</evidence>
<dbReference type="FunFam" id="2.40.290.10:FF:000005">
    <property type="entry name" value="X-ray repair cross-complementing protein 5"/>
    <property type="match status" value="1"/>
</dbReference>
<dbReference type="Gene3D" id="1.25.40.240">
    <property type="entry name" value="Ku, C-terminal domain"/>
    <property type="match status" value="1"/>
</dbReference>
<proteinExistence type="inferred from homology"/>
<dbReference type="SUPFAM" id="SSF53300">
    <property type="entry name" value="vWA-like"/>
    <property type="match status" value="1"/>
</dbReference>
<dbReference type="GO" id="GO:0006303">
    <property type="term" value="P:double-strand break repair via nonhomologous end joining"/>
    <property type="evidence" value="ECO:0007669"/>
    <property type="project" value="InterPro"/>
</dbReference>
<dbReference type="SMART" id="SM00327">
    <property type="entry name" value="VWA"/>
    <property type="match status" value="1"/>
</dbReference>
<evidence type="ECO:0000256" key="1">
    <source>
        <dbReference type="ARBA" id="ARBA00004123"/>
    </source>
</evidence>
<dbReference type="GO" id="GO:0016787">
    <property type="term" value="F:hydrolase activity"/>
    <property type="evidence" value="ECO:0007669"/>
    <property type="project" value="UniProtKB-KW"/>
</dbReference>
<dbReference type="InterPro" id="IPR016194">
    <property type="entry name" value="SPOC-like_C_dom_sf"/>
</dbReference>
<evidence type="ECO:0000256" key="6">
    <source>
        <dbReference type="ARBA" id="ARBA00022763"/>
    </source>
</evidence>
<dbReference type="PANTHER" id="PTHR12604:SF4">
    <property type="entry name" value="X-RAY REPAIR CROSS-COMPLEMENTING PROTEIN 5"/>
    <property type="match status" value="1"/>
</dbReference>
<dbReference type="InterPro" id="IPR006164">
    <property type="entry name" value="DNA_bd_Ku70/Ku80"/>
</dbReference>
<evidence type="ECO:0000313" key="16">
    <source>
        <dbReference type="Ensembl" id="ENSMUNP00000026854.1"/>
    </source>
</evidence>
<reference evidence="16" key="1">
    <citation type="submission" date="2020-03" db="EMBL/GenBank/DDBJ databases">
        <title>Melopsittacus undulatus (budgerigar) genome, bMelUnd1, maternal haplotype with Z.</title>
        <authorList>
            <person name="Gedman G."/>
            <person name="Mountcastle J."/>
            <person name="Haase B."/>
            <person name="Formenti G."/>
            <person name="Wright T."/>
            <person name="Apodaca J."/>
            <person name="Pelan S."/>
            <person name="Chow W."/>
            <person name="Rhie A."/>
            <person name="Howe K."/>
            <person name="Fedrigo O."/>
            <person name="Jarvis E.D."/>
        </authorList>
    </citation>
    <scope>NUCLEOTIDE SEQUENCE [LARGE SCALE GENOMIC DNA]</scope>
</reference>
<dbReference type="SUPFAM" id="SSF101420">
    <property type="entry name" value="C-terminal domain of Ku80"/>
    <property type="match status" value="1"/>
</dbReference>
<evidence type="ECO:0000256" key="14">
    <source>
        <dbReference type="SAM" id="MobiDB-lite"/>
    </source>
</evidence>
<evidence type="ECO:0000256" key="13">
    <source>
        <dbReference type="ARBA" id="ARBA00023242"/>
    </source>
</evidence>
<evidence type="ECO:0000256" key="4">
    <source>
        <dbReference type="ARBA" id="ARBA00022454"/>
    </source>
</evidence>
<evidence type="ECO:0000256" key="9">
    <source>
        <dbReference type="ARBA" id="ARBA00022840"/>
    </source>
</evidence>
<dbReference type="GO" id="GO:0003678">
    <property type="term" value="F:DNA helicase activity"/>
    <property type="evidence" value="ECO:0007669"/>
    <property type="project" value="InterPro"/>
</dbReference>
<dbReference type="PANTHER" id="PTHR12604">
    <property type="entry name" value="KU AUTOANTIGEN DNA HELICASE"/>
    <property type="match status" value="1"/>
</dbReference>
<organism evidence="16 17">
    <name type="scientific">Melopsittacus undulatus</name>
    <name type="common">Budgerigar</name>
    <name type="synonym">Psittacus undulatus</name>
    <dbReference type="NCBI Taxonomy" id="13146"/>
    <lineage>
        <taxon>Eukaryota</taxon>
        <taxon>Metazoa</taxon>
        <taxon>Chordata</taxon>
        <taxon>Craniata</taxon>
        <taxon>Vertebrata</taxon>
        <taxon>Euteleostomi</taxon>
        <taxon>Archelosauria</taxon>
        <taxon>Archosauria</taxon>
        <taxon>Dinosauria</taxon>
        <taxon>Saurischia</taxon>
        <taxon>Theropoda</taxon>
        <taxon>Coelurosauria</taxon>
        <taxon>Aves</taxon>
        <taxon>Neognathae</taxon>
        <taxon>Neoaves</taxon>
        <taxon>Telluraves</taxon>
        <taxon>Australaves</taxon>
        <taxon>Psittaciformes</taxon>
        <taxon>Psittaculidae</taxon>
        <taxon>Melopsittacus</taxon>
    </lineage>
</organism>
<sequence>GNECCKIQSPHCGSMRRAVATTVTFDGEATMDRRKKKKKESRPESIIVYRSENENKVEEEQADEEGGEKGSEEGSKFLGQSTADGVWNMPLDSRYVTLTGTITRGKKKGQMVDIHVTLTDKELQELAKSKEPPKEDVPEKKKKCDVGLDRGPHIVLWTIICLPIIFVVSFVVSFYYGTITWYNIFLVYNEERTFWHKITFCPFLIIFYPIIIMVVSFSLGLYSAVAQVAWSFGYWWHAVRDMEKGFCGWLCSKLGLEDCSPYSIVELLDSDNISGSLSGKSSVAIVLCLDVGFTMNSSAPGEESSLEQAKKVMTKFVQRQVFAESKDEVAVVLFGTDGTRNDLASRDQYQNITVHRSLMLPDFDLLEDIQDVIKPGSEQADFLDAIIVCMDLLQKQTIGKKYEKRHIELFTDLCSPVSEDQLEIIIANLKKTGISLQFFLPFPVDVDDGGGDTSASVYSHIHRNPFPRKGLTEQQKEGIDVVRKLMHTLDEEGGLEEIYTFRESLEHLSMFKKIERRPMAWPCQLTIGSNLSIRIVAYKSVTEEKVKKVWTIVDAKTLRKDDVRRETVYCLNDDDETEVQKDDTIQGFRYGSDIVPFSKEDEEQMKYKTEAKCFSVLGFSRSSQVQHCYMGNQVLKVFAAKDDENAAVAFSALVHALDELKVVAVVRYAYDRRSNPQIGAAFPYIKDAYECLIYVQLPYMEDLRQYIFSSLKNNKKCIPTADQLSAVDSLIDSMNLVYEADDGETFEDLFKPSKIPNPHFQRLYQCLQHKAFHPNEPLPPIEEHLLEMLEMPSVVKERCQGPLEKIKALFPLKEVVKKKDKKTAQDIFKDNSEDGPNAKKPRIEDEEGSFSIMKLAEGNVTSVSIFLQICFLKRKFMSQQLINRIDQFLENKGSQYYMKGINCIRVFREEAVKLSKVQCFNDFLQALKSKVEDKALADFWEIMMQGSMAFFWFIIPYLRENFLAMGQFNRWLWV</sequence>
<accession>A0A8V5FKL3</accession>
<evidence type="ECO:0000256" key="12">
    <source>
        <dbReference type="ARBA" id="ARBA00023204"/>
    </source>
</evidence>
<dbReference type="InterPro" id="IPR005161">
    <property type="entry name" value="Ku_N"/>
</dbReference>
<evidence type="ECO:0000256" key="2">
    <source>
        <dbReference type="ARBA" id="ARBA00004286"/>
    </source>
</evidence>